<dbReference type="InterPro" id="IPR027417">
    <property type="entry name" value="P-loop_NTPase"/>
</dbReference>
<keyword evidence="4" id="KW-1185">Reference proteome</keyword>
<dbReference type="NCBIfam" id="TIGR00345">
    <property type="entry name" value="GET3_arsA_TRC40"/>
    <property type="match status" value="1"/>
</dbReference>
<dbReference type="PANTHER" id="PTHR10803">
    <property type="entry name" value="ARSENICAL PUMP-DRIVING ATPASE ARSENITE-TRANSLOCATING ATPASE"/>
    <property type="match status" value="1"/>
</dbReference>
<evidence type="ECO:0000313" key="4">
    <source>
        <dbReference type="Proteomes" id="UP001560267"/>
    </source>
</evidence>
<dbReference type="InterPro" id="IPR016300">
    <property type="entry name" value="ATPase_ArsA/GET3"/>
</dbReference>
<accession>A0ABV3Y1L9</accession>
<comment type="similarity">
    <text evidence="1">Belongs to the arsA ATPase family.</text>
</comment>
<dbReference type="PANTHER" id="PTHR10803:SF3">
    <property type="entry name" value="ATPASE GET3"/>
    <property type="match status" value="1"/>
</dbReference>
<proteinExistence type="inferred from homology"/>
<organism evidence="3 4">
    <name type="scientific">Ferrimicrobium acidiphilum</name>
    <dbReference type="NCBI Taxonomy" id="121039"/>
    <lineage>
        <taxon>Bacteria</taxon>
        <taxon>Bacillati</taxon>
        <taxon>Actinomycetota</taxon>
        <taxon>Acidimicrobiia</taxon>
        <taxon>Acidimicrobiales</taxon>
        <taxon>Acidimicrobiaceae</taxon>
        <taxon>Ferrimicrobium</taxon>
    </lineage>
</organism>
<dbReference type="Gene3D" id="3.40.50.300">
    <property type="entry name" value="P-loop containing nucleotide triphosphate hydrolases"/>
    <property type="match status" value="2"/>
</dbReference>
<dbReference type="Proteomes" id="UP001560267">
    <property type="component" value="Unassembled WGS sequence"/>
</dbReference>
<dbReference type="InterPro" id="IPR003593">
    <property type="entry name" value="AAA+_ATPase"/>
</dbReference>
<name>A0ABV3Y1L9_9ACTN</name>
<evidence type="ECO:0000256" key="1">
    <source>
        <dbReference type="ARBA" id="ARBA00011040"/>
    </source>
</evidence>
<protein>
    <submittedName>
        <fullName evidence="3">Arsenical pump-driving ATPase</fullName>
    </submittedName>
</protein>
<dbReference type="Pfam" id="PF02374">
    <property type="entry name" value="ArsA_ATPase"/>
    <property type="match status" value="3"/>
</dbReference>
<sequence length="604" mass="63593">MTNSIAYLGSLLEEAPRFLFFTGKGGVGKTSTASAVAVALADRSRSVLLVSTDPASNLDEVLGVELSSVPRAVPGVDGLEAFNIDPNQAASDYRERVVSPYRGLLPASAIASIEEQLSGSCTVEIAAFDEFVALLADSVANGRYDHIVFDTAPTGHTLRLLSLPEAWSEFINTNSLGVSCVGPLSGLANQLRHYRSAVSTLKDPNKTVVVLVARPEDLSLAEMTRTSGELVALGIGNQRVVINGVLAADDLSDPLAAALTSKGRHALSSVPTELAEFPLDTIPLFAQSPIGVQALRSMLADGSPNGSISPVVVGSIPSTMTLASLVAGLASSTHGLIMAMGKGGVGKTTVASAIAVELARLGHRVDLTTTDPAAHLDSVLGTEGRDDVGLLRLSRIDPEQATTSYVADVLHQSGDGLTDSALAVLKEDLRSPCTMEVAVFREFARTVASAQDHFVVVDTAPTGHTLLLLDSARSYHRDIARQDPAVPLEVDMVLDRLRDPEFSSVVLVTVAESTPVHEAAQLQVDLRRAGIKPKAWIVNQSLAVAQVTDPILVARAANEIRYLREISSLCAGELVLLPMVSEPLTGSLGLAQLLDPEQAKREPN</sequence>
<feature type="domain" description="AAA+ ATPase" evidence="2">
    <location>
        <begin position="15"/>
        <end position="237"/>
    </location>
</feature>
<dbReference type="CDD" id="cd02035">
    <property type="entry name" value="ArsA"/>
    <property type="match status" value="2"/>
</dbReference>
<dbReference type="InterPro" id="IPR027541">
    <property type="entry name" value="Ars_ATPase"/>
</dbReference>
<evidence type="ECO:0000313" key="3">
    <source>
        <dbReference type="EMBL" id="MEX6429447.1"/>
    </source>
</evidence>
<reference evidence="3 4" key="1">
    <citation type="submission" date="2024-07" db="EMBL/GenBank/DDBJ databases">
        <title>Draft Genome Sequence of Ferrimicrobium acidiphilum Strain YE2023, Isolated from a Pulp of Bioleach Reactor.</title>
        <authorList>
            <person name="Elkina Y.A."/>
            <person name="Bulaeva A.G."/>
            <person name="Beletsky A.V."/>
            <person name="Mardanov A.V."/>
        </authorList>
    </citation>
    <scope>NUCLEOTIDE SEQUENCE [LARGE SCALE GENOMIC DNA]</scope>
    <source>
        <strain evidence="3 4">YE2023</strain>
    </source>
</reference>
<feature type="domain" description="AAA+ ATPase" evidence="2">
    <location>
        <begin position="333"/>
        <end position="567"/>
    </location>
</feature>
<dbReference type="RefSeq" id="WP_298385993.1">
    <property type="nucleotide sequence ID" value="NZ_JBFSHR010000017.1"/>
</dbReference>
<gene>
    <name evidence="3" type="primary">arsA</name>
    <name evidence="3" type="ORF">AB6A68_06285</name>
</gene>
<dbReference type="InterPro" id="IPR025723">
    <property type="entry name" value="ArsA/GET3_ATPase-like"/>
</dbReference>
<dbReference type="NCBIfam" id="TIGR04291">
    <property type="entry name" value="arsen_driv_ArsA"/>
    <property type="match status" value="1"/>
</dbReference>
<evidence type="ECO:0000259" key="2">
    <source>
        <dbReference type="SMART" id="SM00382"/>
    </source>
</evidence>
<dbReference type="EMBL" id="JBFSHR010000017">
    <property type="protein sequence ID" value="MEX6429447.1"/>
    <property type="molecule type" value="Genomic_DNA"/>
</dbReference>
<dbReference type="SUPFAM" id="SSF52540">
    <property type="entry name" value="P-loop containing nucleoside triphosphate hydrolases"/>
    <property type="match status" value="2"/>
</dbReference>
<dbReference type="SMART" id="SM00382">
    <property type="entry name" value="AAA"/>
    <property type="match status" value="2"/>
</dbReference>
<dbReference type="PIRSF" id="PIRSF001327">
    <property type="entry name" value="Arsenical_pump-driving_ATPase"/>
    <property type="match status" value="1"/>
</dbReference>
<comment type="caution">
    <text evidence="3">The sequence shown here is derived from an EMBL/GenBank/DDBJ whole genome shotgun (WGS) entry which is preliminary data.</text>
</comment>